<name>A0A016SR14_9BILA</name>
<comment type="caution">
    <text evidence="1">The sequence shown here is derived from an EMBL/GenBank/DDBJ whole genome shotgun (WGS) entry which is preliminary data.</text>
</comment>
<accession>A0A016SR14</accession>
<evidence type="ECO:0000313" key="2">
    <source>
        <dbReference type="Proteomes" id="UP000024635"/>
    </source>
</evidence>
<gene>
    <name evidence="1" type="primary">Acey_s0190.g1251</name>
    <name evidence="1" type="ORF">Y032_0190g1251</name>
</gene>
<organism evidence="1 2">
    <name type="scientific">Ancylostoma ceylanicum</name>
    <dbReference type="NCBI Taxonomy" id="53326"/>
    <lineage>
        <taxon>Eukaryota</taxon>
        <taxon>Metazoa</taxon>
        <taxon>Ecdysozoa</taxon>
        <taxon>Nematoda</taxon>
        <taxon>Chromadorea</taxon>
        <taxon>Rhabditida</taxon>
        <taxon>Rhabditina</taxon>
        <taxon>Rhabditomorpha</taxon>
        <taxon>Strongyloidea</taxon>
        <taxon>Ancylostomatidae</taxon>
        <taxon>Ancylostomatinae</taxon>
        <taxon>Ancylostoma</taxon>
    </lineage>
</organism>
<sequence length="75" mass="8376">MYHCYTLCIPYATVAKFLCINPQLGHPCAKRRTSQNCHHDVSWGHALLPEFGTSLARAKKVTKPPLICGNLRSPL</sequence>
<evidence type="ECO:0000313" key="1">
    <source>
        <dbReference type="EMBL" id="EYB92764.1"/>
    </source>
</evidence>
<reference evidence="2" key="1">
    <citation type="journal article" date="2015" name="Nat. Genet.">
        <title>The genome and transcriptome of the zoonotic hookworm Ancylostoma ceylanicum identify infection-specific gene families.</title>
        <authorList>
            <person name="Schwarz E.M."/>
            <person name="Hu Y."/>
            <person name="Antoshechkin I."/>
            <person name="Miller M.M."/>
            <person name="Sternberg P.W."/>
            <person name="Aroian R.V."/>
        </authorList>
    </citation>
    <scope>NUCLEOTIDE SEQUENCE</scope>
    <source>
        <strain evidence="2">HY135</strain>
    </source>
</reference>
<proteinExistence type="predicted"/>
<dbReference type="Proteomes" id="UP000024635">
    <property type="component" value="Unassembled WGS sequence"/>
</dbReference>
<dbReference type="AlphaFoldDB" id="A0A016SR14"/>
<dbReference type="EMBL" id="JARK01001526">
    <property type="protein sequence ID" value="EYB92764.1"/>
    <property type="molecule type" value="Genomic_DNA"/>
</dbReference>
<protein>
    <submittedName>
        <fullName evidence="1">Uncharacterized protein</fullName>
    </submittedName>
</protein>
<keyword evidence="2" id="KW-1185">Reference proteome</keyword>